<dbReference type="EMBL" id="JWIO01000013">
    <property type="protein sequence ID" value="KLL11643.1"/>
    <property type="molecule type" value="Genomic_DNA"/>
</dbReference>
<keyword evidence="1" id="KW-0472">Membrane</keyword>
<feature type="transmembrane region" description="Helical" evidence="1">
    <location>
        <begin position="53"/>
        <end position="75"/>
    </location>
</feature>
<organism evidence="3 4">
    <name type="scientific">Protofrankia coriariae</name>
    <dbReference type="NCBI Taxonomy" id="1562887"/>
    <lineage>
        <taxon>Bacteria</taxon>
        <taxon>Bacillati</taxon>
        <taxon>Actinomycetota</taxon>
        <taxon>Actinomycetes</taxon>
        <taxon>Frankiales</taxon>
        <taxon>Frankiaceae</taxon>
        <taxon>Protofrankia</taxon>
    </lineage>
</organism>
<proteinExistence type="predicted"/>
<reference evidence="3 4" key="1">
    <citation type="submission" date="2014-12" db="EMBL/GenBank/DDBJ databases">
        <title>Frankia sp. BMG5.1 draft genome.</title>
        <authorList>
            <person name="Gtari M."/>
            <person name="Ghodhbane-Gtari F."/>
            <person name="Nouioui I."/>
            <person name="Ktari A."/>
            <person name="Hezbri K."/>
            <person name="Mimouni W."/>
            <person name="Sbissi I."/>
            <person name="Ayari A."/>
            <person name="Yamanaka T."/>
            <person name="Normand P."/>
            <person name="Tisa L.S."/>
            <person name="Boudabous A."/>
        </authorList>
    </citation>
    <scope>NUCLEOTIDE SEQUENCE [LARGE SCALE GENOMIC DNA]</scope>
    <source>
        <strain evidence="3 4">BMG5.1</strain>
    </source>
</reference>
<feature type="domain" description="DUF4234" evidence="2">
    <location>
        <begin position="12"/>
        <end position="77"/>
    </location>
</feature>
<feature type="transmembrane region" description="Helical" evidence="1">
    <location>
        <begin position="87"/>
        <end position="108"/>
    </location>
</feature>
<dbReference type="Pfam" id="PF14018">
    <property type="entry name" value="DUF4234"/>
    <property type="match status" value="1"/>
</dbReference>
<comment type="caution">
    <text evidence="3">The sequence shown here is derived from an EMBL/GenBank/DDBJ whole genome shotgun (WGS) entry which is preliminary data.</text>
</comment>
<feature type="transmembrane region" description="Helical" evidence="1">
    <location>
        <begin position="12"/>
        <end position="33"/>
    </location>
</feature>
<sequence>MGAGIRGKRRNPFASWLGLPLITLGIYGIVWVYKTNKELNAYDRRIDVNPVLSVLAVTFGAFLIVPPFVAVWRLGTRARQAQRAAGLPELSAGVAFVLWLVGGGPLYLQYEINKIWGRYPGSLEGQQVPLYA</sequence>
<evidence type="ECO:0000313" key="3">
    <source>
        <dbReference type="EMBL" id="KLL11643.1"/>
    </source>
</evidence>
<accession>A0ABR5F4T5</accession>
<protein>
    <recommendedName>
        <fullName evidence="2">DUF4234 domain-containing protein</fullName>
    </recommendedName>
</protein>
<evidence type="ECO:0000259" key="2">
    <source>
        <dbReference type="Pfam" id="PF14018"/>
    </source>
</evidence>
<keyword evidence="1" id="KW-1133">Transmembrane helix</keyword>
<gene>
    <name evidence="3" type="ORF">FrCorBMG51_09635</name>
</gene>
<dbReference type="InterPro" id="IPR025328">
    <property type="entry name" value="DUF4234"/>
</dbReference>
<evidence type="ECO:0000313" key="4">
    <source>
        <dbReference type="Proteomes" id="UP000035425"/>
    </source>
</evidence>
<name>A0ABR5F4T5_9ACTN</name>
<keyword evidence="1" id="KW-0812">Transmembrane</keyword>
<dbReference type="RefSeq" id="WP_047222741.1">
    <property type="nucleotide sequence ID" value="NZ_JWIO01000013.1"/>
</dbReference>
<dbReference type="Proteomes" id="UP000035425">
    <property type="component" value="Unassembled WGS sequence"/>
</dbReference>
<keyword evidence="4" id="KW-1185">Reference proteome</keyword>
<evidence type="ECO:0000256" key="1">
    <source>
        <dbReference type="SAM" id="Phobius"/>
    </source>
</evidence>